<comment type="caution">
    <text evidence="3">The sequence shown here is derived from an EMBL/GenBank/DDBJ whole genome shotgun (WGS) entry which is preliminary data.</text>
</comment>
<protein>
    <submittedName>
        <fullName evidence="3">3-oxoacyl-ACP reductase</fullName>
    </submittedName>
</protein>
<proteinExistence type="inferred from homology"/>
<evidence type="ECO:0000256" key="2">
    <source>
        <dbReference type="ARBA" id="ARBA00023002"/>
    </source>
</evidence>
<keyword evidence="2" id="KW-0560">Oxidoreductase</keyword>
<dbReference type="GO" id="GO:0016491">
    <property type="term" value="F:oxidoreductase activity"/>
    <property type="evidence" value="ECO:0007669"/>
    <property type="project" value="UniProtKB-KW"/>
</dbReference>
<dbReference type="InterPro" id="IPR036291">
    <property type="entry name" value="NAD(P)-bd_dom_sf"/>
</dbReference>
<evidence type="ECO:0000313" key="4">
    <source>
        <dbReference type="Proteomes" id="UP000249555"/>
    </source>
</evidence>
<comment type="similarity">
    <text evidence="1">Belongs to the short-chain dehydrogenases/reductases (SDR) family.</text>
</comment>
<evidence type="ECO:0000256" key="1">
    <source>
        <dbReference type="ARBA" id="ARBA00006484"/>
    </source>
</evidence>
<dbReference type="AlphaFoldDB" id="A0A2W4YYN5"/>
<name>A0A2W4YYN5_9SPHN</name>
<dbReference type="SUPFAM" id="SSF51735">
    <property type="entry name" value="NAD(P)-binding Rossmann-fold domains"/>
    <property type="match status" value="1"/>
</dbReference>
<dbReference type="InterPro" id="IPR002347">
    <property type="entry name" value="SDR_fam"/>
</dbReference>
<reference evidence="3 4" key="1">
    <citation type="submission" date="2017-08" db="EMBL/GenBank/DDBJ databases">
        <title>Infants hospitalized years apart are colonized by the same room-sourced microbial strains.</title>
        <authorList>
            <person name="Brooks B."/>
            <person name="Olm M.R."/>
            <person name="Firek B.A."/>
            <person name="Baker R."/>
            <person name="Thomas B.C."/>
            <person name="Morowitz M.J."/>
            <person name="Banfield J.F."/>
        </authorList>
    </citation>
    <scope>NUCLEOTIDE SEQUENCE [LARGE SCALE GENOMIC DNA]</scope>
    <source>
        <strain evidence="3">S2_018_000_R3_119</strain>
    </source>
</reference>
<dbReference type="PRINTS" id="PR00080">
    <property type="entry name" value="SDRFAMILY"/>
</dbReference>
<organism evidence="3 4">
    <name type="scientific">Sphingomonas taxi</name>
    <dbReference type="NCBI Taxonomy" id="1549858"/>
    <lineage>
        <taxon>Bacteria</taxon>
        <taxon>Pseudomonadati</taxon>
        <taxon>Pseudomonadota</taxon>
        <taxon>Alphaproteobacteria</taxon>
        <taxon>Sphingomonadales</taxon>
        <taxon>Sphingomonadaceae</taxon>
        <taxon>Sphingomonas</taxon>
    </lineage>
</organism>
<dbReference type="Gene3D" id="3.40.50.720">
    <property type="entry name" value="NAD(P)-binding Rossmann-like Domain"/>
    <property type="match status" value="1"/>
</dbReference>
<dbReference type="FunFam" id="3.40.50.720:FF:000084">
    <property type="entry name" value="Short-chain dehydrogenase reductase"/>
    <property type="match status" value="1"/>
</dbReference>
<dbReference type="PANTHER" id="PTHR43639:SF1">
    <property type="entry name" value="SHORT-CHAIN DEHYDROGENASE_REDUCTASE FAMILY PROTEIN"/>
    <property type="match status" value="1"/>
</dbReference>
<dbReference type="CDD" id="cd05233">
    <property type="entry name" value="SDR_c"/>
    <property type="match status" value="1"/>
</dbReference>
<dbReference type="PRINTS" id="PR00081">
    <property type="entry name" value="GDHRDH"/>
</dbReference>
<gene>
    <name evidence="3" type="ORF">DI640_06005</name>
</gene>
<dbReference type="EMBL" id="QFMX01000005">
    <property type="protein sequence ID" value="PZO74814.1"/>
    <property type="molecule type" value="Genomic_DNA"/>
</dbReference>
<dbReference type="Proteomes" id="UP000249555">
    <property type="component" value="Unassembled WGS sequence"/>
</dbReference>
<accession>A0A2W4YYN5</accession>
<dbReference type="Pfam" id="PF13561">
    <property type="entry name" value="adh_short_C2"/>
    <property type="match status" value="1"/>
</dbReference>
<evidence type="ECO:0000313" key="3">
    <source>
        <dbReference type="EMBL" id="PZO74814.1"/>
    </source>
</evidence>
<sequence>MPHRGITGSAISCAIWQVVACSRTPRNRERNHVLQKTKAADQTAIYPSLKGKRVLITGGASGIGAGLVEAFARQGAHVAFVDMAEDAANALIETLTPDVATAPIFLPLDLRDIDALKSTVARIEDQLGGIDILINNAANDDRHTIEEITPEYWDERMATNLRHLFFAGQAVVPSMKRAGGGVILNFGSISWHLALPELLIYQTAKAGIEGMTRAMARDLGGDGIRVNTIVPGNVETPRQLKWYTPEGEAEIIAAQCLKTRVQPADVAALVLFLASDDARMCTGHDYFVDAGWR</sequence>
<dbReference type="PANTHER" id="PTHR43639">
    <property type="entry name" value="OXIDOREDUCTASE, SHORT-CHAIN DEHYDROGENASE/REDUCTASE FAMILY (AFU_ORTHOLOGUE AFUA_5G02870)"/>
    <property type="match status" value="1"/>
</dbReference>